<protein>
    <submittedName>
        <fullName evidence="2">Phage tail assembly chaperone</fullName>
    </submittedName>
</protein>
<reference evidence="2 3" key="1">
    <citation type="submission" date="2019-11" db="EMBL/GenBank/DDBJ databases">
        <title>Spirosoma endbachense sp. nov., isolated from a natural salt meadow.</title>
        <authorList>
            <person name="Rojas J."/>
            <person name="Ambika Manirajan B."/>
            <person name="Ratering S."/>
            <person name="Suarez C."/>
            <person name="Geissler-Plaum R."/>
            <person name="Schnell S."/>
        </authorList>
    </citation>
    <scope>NUCLEOTIDE SEQUENCE [LARGE SCALE GENOMIC DNA]</scope>
    <source>
        <strain evidence="2 3">I-24</strain>
    </source>
</reference>
<dbReference type="Pfam" id="PF09550">
    <property type="entry name" value="Phage_TAC_6"/>
    <property type="match status" value="1"/>
</dbReference>
<evidence type="ECO:0000256" key="1">
    <source>
        <dbReference type="SAM" id="MobiDB-lite"/>
    </source>
</evidence>
<accession>A0A6P1VWY4</accession>
<dbReference type="InterPro" id="IPR019056">
    <property type="entry name" value="Phage_TAC_6"/>
</dbReference>
<dbReference type="EMBL" id="CP045997">
    <property type="protein sequence ID" value="QHV96297.1"/>
    <property type="molecule type" value="Genomic_DNA"/>
</dbReference>
<feature type="region of interest" description="Disordered" evidence="1">
    <location>
        <begin position="1"/>
        <end position="24"/>
    </location>
</feature>
<keyword evidence="3" id="KW-1185">Reference proteome</keyword>
<sequence length="130" mass="15071">MRTHPKRKQSGRKTTRAAARRKPRYTDWESLQETAYEVGLRPGEFWEITPAEFDRMVAGYLRRTNKEGVYFRELYALLYNINRGEKSPAIEGADVMRLPGEKKKRAAAAPKLKKRSEAEWAELVSRIAKS</sequence>
<feature type="compositionally biased region" description="Basic residues" evidence="1">
    <location>
        <begin position="1"/>
        <end position="23"/>
    </location>
</feature>
<organism evidence="2 3">
    <name type="scientific">Spirosoma endbachense</name>
    <dbReference type="NCBI Taxonomy" id="2666025"/>
    <lineage>
        <taxon>Bacteria</taxon>
        <taxon>Pseudomonadati</taxon>
        <taxon>Bacteroidota</taxon>
        <taxon>Cytophagia</taxon>
        <taxon>Cytophagales</taxon>
        <taxon>Cytophagaceae</taxon>
        <taxon>Spirosoma</taxon>
    </lineage>
</organism>
<evidence type="ECO:0000313" key="3">
    <source>
        <dbReference type="Proteomes" id="UP000464577"/>
    </source>
</evidence>
<dbReference type="Proteomes" id="UP000464577">
    <property type="component" value="Chromosome"/>
</dbReference>
<dbReference type="KEGG" id="senf:GJR95_15290"/>
<evidence type="ECO:0000313" key="2">
    <source>
        <dbReference type="EMBL" id="QHV96297.1"/>
    </source>
</evidence>
<gene>
    <name evidence="2" type="ORF">GJR95_15290</name>
</gene>
<proteinExistence type="predicted"/>
<dbReference type="AlphaFoldDB" id="A0A6P1VWY4"/>
<name>A0A6P1VWY4_9BACT</name>